<dbReference type="OrthoDB" id="7490514at2759"/>
<evidence type="ECO:0000256" key="1">
    <source>
        <dbReference type="SAM" id="MobiDB-lite"/>
    </source>
</evidence>
<sequence>MCTCKSKYDMECANISHKSLNLMERKNKWKCPLRVCIQPKEGNVNTPVRSTATIIDRMTEQETNICTKPHDLTYDDNNVTQRAKITRPSSSSEQSSSVAEKSGHSNIPYSAMLDDLKLFIKELLHTQMVSIREAIVGLTTTITAHR</sequence>
<organism evidence="2 3">
    <name type="scientific">Parnassius apollo</name>
    <name type="common">Apollo butterfly</name>
    <name type="synonym">Papilio apollo</name>
    <dbReference type="NCBI Taxonomy" id="110799"/>
    <lineage>
        <taxon>Eukaryota</taxon>
        <taxon>Metazoa</taxon>
        <taxon>Ecdysozoa</taxon>
        <taxon>Arthropoda</taxon>
        <taxon>Hexapoda</taxon>
        <taxon>Insecta</taxon>
        <taxon>Pterygota</taxon>
        <taxon>Neoptera</taxon>
        <taxon>Endopterygota</taxon>
        <taxon>Lepidoptera</taxon>
        <taxon>Glossata</taxon>
        <taxon>Ditrysia</taxon>
        <taxon>Papilionoidea</taxon>
        <taxon>Papilionidae</taxon>
        <taxon>Parnassiinae</taxon>
        <taxon>Parnassini</taxon>
        <taxon>Parnassius</taxon>
        <taxon>Parnassius</taxon>
    </lineage>
</organism>
<comment type="caution">
    <text evidence="2">The sequence shown here is derived from an EMBL/GenBank/DDBJ whole genome shotgun (WGS) entry which is preliminary data.</text>
</comment>
<name>A0A8S3WJ29_PARAO</name>
<evidence type="ECO:0000313" key="3">
    <source>
        <dbReference type="Proteomes" id="UP000691718"/>
    </source>
</evidence>
<dbReference type="Proteomes" id="UP000691718">
    <property type="component" value="Unassembled WGS sequence"/>
</dbReference>
<gene>
    <name evidence="2" type="ORF">PAPOLLO_LOCUS6828</name>
</gene>
<dbReference type="AlphaFoldDB" id="A0A8S3WJ29"/>
<evidence type="ECO:0000313" key="2">
    <source>
        <dbReference type="EMBL" id="CAG4962637.1"/>
    </source>
</evidence>
<dbReference type="EMBL" id="CAJQZP010000458">
    <property type="protein sequence ID" value="CAG4962637.1"/>
    <property type="molecule type" value="Genomic_DNA"/>
</dbReference>
<reference evidence="2" key="1">
    <citation type="submission" date="2021-04" db="EMBL/GenBank/DDBJ databases">
        <authorList>
            <person name="Tunstrom K."/>
        </authorList>
    </citation>
    <scope>NUCLEOTIDE SEQUENCE</scope>
</reference>
<keyword evidence="3" id="KW-1185">Reference proteome</keyword>
<feature type="region of interest" description="Disordered" evidence="1">
    <location>
        <begin position="67"/>
        <end position="104"/>
    </location>
</feature>
<protein>
    <submittedName>
        <fullName evidence="2">(apollo) hypothetical protein</fullName>
    </submittedName>
</protein>
<proteinExistence type="predicted"/>
<accession>A0A8S3WJ29</accession>